<dbReference type="InterPro" id="IPR014032">
    <property type="entry name" value="Peptidase_A24A_bac"/>
</dbReference>
<keyword evidence="4" id="KW-0997">Cell inner membrane</keyword>
<evidence type="ECO:0000313" key="13">
    <source>
        <dbReference type="EMBL" id="ACN16124.1"/>
    </source>
</evidence>
<keyword evidence="9 13" id="KW-0378">Hydrolase</keyword>
<evidence type="ECO:0000256" key="6">
    <source>
        <dbReference type="ARBA" id="ARBA00022989"/>
    </source>
</evidence>
<dbReference type="OrthoDB" id="9789291at2"/>
<dbReference type="InterPro" id="IPR050882">
    <property type="entry name" value="Prepilin_peptidase/N-MTase"/>
</dbReference>
<feature type="domain" description="Prepilin peptidase A24 N-terminal" evidence="12">
    <location>
        <begin position="14"/>
        <end position="96"/>
    </location>
</feature>
<protein>
    <recommendedName>
        <fullName evidence="9">Prepilin leader peptidase/N-methyltransferase</fullName>
        <ecNumber evidence="9">2.1.1.-</ecNumber>
        <ecNumber evidence="9">3.4.23.43</ecNumber>
    </recommendedName>
</protein>
<dbReference type="Proteomes" id="UP000000442">
    <property type="component" value="Chromosome"/>
</dbReference>
<dbReference type="PRINTS" id="PR00864">
    <property type="entry name" value="PREPILNPTASE"/>
</dbReference>
<keyword evidence="5 9" id="KW-0812">Transmembrane</keyword>
<evidence type="ECO:0000256" key="2">
    <source>
        <dbReference type="ARBA" id="ARBA00005801"/>
    </source>
</evidence>
<feature type="transmembrane region" description="Helical" evidence="10">
    <location>
        <begin position="232"/>
        <end position="255"/>
    </location>
</feature>
<feature type="domain" description="Prepilin type IV endopeptidase peptidase" evidence="11">
    <location>
        <begin position="107"/>
        <end position="212"/>
    </location>
</feature>
<dbReference type="Pfam" id="PF06750">
    <property type="entry name" value="A24_N_bact"/>
    <property type="match status" value="1"/>
</dbReference>
<dbReference type="InterPro" id="IPR000045">
    <property type="entry name" value="Prepilin_IV_endopep_pep"/>
</dbReference>
<evidence type="ECO:0000256" key="5">
    <source>
        <dbReference type="ARBA" id="ARBA00022692"/>
    </source>
</evidence>
<dbReference type="GO" id="GO:0008168">
    <property type="term" value="F:methyltransferase activity"/>
    <property type="evidence" value="ECO:0007669"/>
    <property type="project" value="UniProtKB-KW"/>
</dbReference>
<evidence type="ECO:0000256" key="7">
    <source>
        <dbReference type="ARBA" id="ARBA00023136"/>
    </source>
</evidence>
<feature type="transmembrane region" description="Helical" evidence="10">
    <location>
        <begin position="153"/>
        <end position="173"/>
    </location>
</feature>
<keyword evidence="3" id="KW-1003">Cell membrane</keyword>
<dbReference type="STRING" id="177437.HRM2_30410"/>
<reference evidence="13 14" key="1">
    <citation type="journal article" date="2009" name="Environ. Microbiol.">
        <title>Genome sequence of Desulfobacterium autotrophicum HRM2, a marine sulfate reducer oxidizing organic carbon completely to carbon dioxide.</title>
        <authorList>
            <person name="Strittmatter A.W."/>
            <person name="Liesegang H."/>
            <person name="Rabus R."/>
            <person name="Decker I."/>
            <person name="Amann J."/>
            <person name="Andres S."/>
            <person name="Henne A."/>
            <person name="Fricke W.F."/>
            <person name="Martinez-Arias R."/>
            <person name="Bartels D."/>
            <person name="Goesmann A."/>
            <person name="Krause L."/>
            <person name="Puehler A."/>
            <person name="Klenk H.P."/>
            <person name="Richter M."/>
            <person name="Schuler M."/>
            <person name="Gloeckner F.O."/>
            <person name="Meyerdierks A."/>
            <person name="Gottschalk G."/>
            <person name="Amann R."/>
        </authorList>
    </citation>
    <scope>NUCLEOTIDE SEQUENCE [LARGE SCALE GENOMIC DNA]</scope>
    <source>
        <strain evidence="14">ATCC 43914 / DSM 3382 / HRM2</strain>
    </source>
</reference>
<comment type="similarity">
    <text evidence="2 8">Belongs to the peptidase A24 family.</text>
</comment>
<dbReference type="GO" id="GO:0005886">
    <property type="term" value="C:plasma membrane"/>
    <property type="evidence" value="ECO:0007669"/>
    <property type="project" value="UniProtKB-SubCell"/>
</dbReference>
<evidence type="ECO:0000256" key="8">
    <source>
        <dbReference type="RuleBase" id="RU003793"/>
    </source>
</evidence>
<keyword evidence="9" id="KW-0808">Transferase</keyword>
<evidence type="ECO:0000259" key="12">
    <source>
        <dbReference type="Pfam" id="PF06750"/>
    </source>
</evidence>
<keyword evidence="7 10" id="KW-0472">Membrane</keyword>
<dbReference type="GO" id="GO:0004190">
    <property type="term" value="F:aspartic-type endopeptidase activity"/>
    <property type="evidence" value="ECO:0007669"/>
    <property type="project" value="UniProtKB-EC"/>
</dbReference>
<dbReference type="MEROPS" id="A24.019"/>
<gene>
    <name evidence="13" type="primary">pilD</name>
    <name evidence="13" type="ordered locus">HRM2_30410</name>
</gene>
<dbReference type="KEGG" id="dat:HRM2_30410"/>
<feature type="transmembrane region" description="Helical" evidence="10">
    <location>
        <begin position="104"/>
        <end position="122"/>
    </location>
</feature>
<evidence type="ECO:0000256" key="1">
    <source>
        <dbReference type="ARBA" id="ARBA00004429"/>
    </source>
</evidence>
<dbReference type="RefSeq" id="WP_015904886.1">
    <property type="nucleotide sequence ID" value="NC_012108.1"/>
</dbReference>
<dbReference type="AlphaFoldDB" id="C0QKN4"/>
<keyword evidence="9" id="KW-0645">Protease</keyword>
<feature type="transmembrane region" description="Helical" evidence="10">
    <location>
        <begin position="7"/>
        <end position="29"/>
    </location>
</feature>
<feature type="transmembrane region" description="Helical" evidence="10">
    <location>
        <begin position="129"/>
        <end position="147"/>
    </location>
</feature>
<dbReference type="GO" id="GO:0006465">
    <property type="term" value="P:signal peptide processing"/>
    <property type="evidence" value="ECO:0007669"/>
    <property type="project" value="TreeGrafter"/>
</dbReference>
<dbReference type="InterPro" id="IPR010627">
    <property type="entry name" value="Prepilin_pept_A24_N"/>
</dbReference>
<evidence type="ECO:0000256" key="3">
    <source>
        <dbReference type="ARBA" id="ARBA00022475"/>
    </source>
</evidence>
<dbReference type="EC" id="3.4.23.43" evidence="9"/>
<evidence type="ECO:0000256" key="9">
    <source>
        <dbReference type="RuleBase" id="RU003794"/>
    </source>
</evidence>
<dbReference type="Gene3D" id="1.20.120.1220">
    <property type="match status" value="1"/>
</dbReference>
<evidence type="ECO:0000256" key="4">
    <source>
        <dbReference type="ARBA" id="ARBA00022519"/>
    </source>
</evidence>
<sequence>MTIPMVLTIIIFFTGACIGSFLNVCIYRIPLHLSIVWPGSACPRCKTPLPFYLNIPILSYILIRGKCRFCHAPISIRYPLVEALTGFLALAVTAKFGITPATLFYFTFAATLVVISFIDIDFQIIPDIISLPGILVFASASVFIPRMDFMDTILGIVAGGGTLYLVALVYYLIRKEEGMGGGDIKLLAMIGGVVGWQGVAFTLFAGSLMGTAGGVIIMVLTRLGDVKLKIPFGPFLSAGSLVYIFFGEPIINWYFSLL</sequence>
<evidence type="ECO:0000256" key="10">
    <source>
        <dbReference type="SAM" id="Phobius"/>
    </source>
</evidence>
<dbReference type="PANTHER" id="PTHR30487:SF0">
    <property type="entry name" value="PREPILIN LEADER PEPTIDASE_N-METHYLTRANSFERASE-RELATED"/>
    <property type="match status" value="1"/>
</dbReference>
<proteinExistence type="inferred from homology"/>
<feature type="transmembrane region" description="Helical" evidence="10">
    <location>
        <begin position="194"/>
        <end position="220"/>
    </location>
</feature>
<accession>C0QKN4</accession>
<dbReference type="EMBL" id="CP001087">
    <property type="protein sequence ID" value="ACN16124.1"/>
    <property type="molecule type" value="Genomic_DNA"/>
</dbReference>
<name>C0QKN4_DESAH</name>
<evidence type="ECO:0000313" key="14">
    <source>
        <dbReference type="Proteomes" id="UP000000442"/>
    </source>
</evidence>
<keyword evidence="9" id="KW-0489">Methyltransferase</keyword>
<evidence type="ECO:0000259" key="11">
    <source>
        <dbReference type="Pfam" id="PF01478"/>
    </source>
</evidence>
<organism evidence="13 14">
    <name type="scientific">Desulforapulum autotrophicum (strain ATCC 43914 / DSM 3382 / VKM B-1955 / HRM2)</name>
    <name type="common">Desulfobacterium autotrophicum</name>
    <dbReference type="NCBI Taxonomy" id="177437"/>
    <lineage>
        <taxon>Bacteria</taxon>
        <taxon>Pseudomonadati</taxon>
        <taxon>Thermodesulfobacteriota</taxon>
        <taxon>Desulfobacteria</taxon>
        <taxon>Desulfobacterales</taxon>
        <taxon>Desulfobacteraceae</taxon>
        <taxon>Desulforapulum</taxon>
    </lineage>
</organism>
<comment type="catalytic activity">
    <reaction evidence="9">
        <text>Typically cleaves a -Gly-|-Phe- bond to release an N-terminal, basic peptide of 5-8 residues from type IV prepilin, and then N-methylates the new N-terminal amino group, the methyl donor being S-adenosyl-L-methionine.</text>
        <dbReference type="EC" id="3.4.23.43"/>
    </reaction>
</comment>
<dbReference type="eggNOG" id="COG1989">
    <property type="taxonomic scope" value="Bacteria"/>
</dbReference>
<comment type="function">
    <text evidence="9">Plays an essential role in type IV pili and type II pseudopili formation by proteolytically removing the leader sequence from substrate proteins and subsequently monomethylating the alpha-amino group of the newly exposed N-terminal phenylalanine.</text>
</comment>
<dbReference type="GO" id="GO:0032259">
    <property type="term" value="P:methylation"/>
    <property type="evidence" value="ECO:0007669"/>
    <property type="project" value="UniProtKB-KW"/>
</dbReference>
<dbReference type="PANTHER" id="PTHR30487">
    <property type="entry name" value="TYPE 4 PREPILIN-LIKE PROTEINS LEADER PEPTIDE-PROCESSING ENZYME"/>
    <property type="match status" value="1"/>
</dbReference>
<dbReference type="Pfam" id="PF01478">
    <property type="entry name" value="Peptidase_A24"/>
    <property type="match status" value="1"/>
</dbReference>
<keyword evidence="9" id="KW-0511">Multifunctional enzyme</keyword>
<comment type="subcellular location">
    <subcellularLocation>
        <location evidence="1">Cell inner membrane</location>
        <topology evidence="1">Multi-pass membrane protein</topology>
    </subcellularLocation>
    <subcellularLocation>
        <location evidence="9">Cell membrane</location>
        <topology evidence="9">Multi-pass membrane protein</topology>
    </subcellularLocation>
</comment>
<dbReference type="EC" id="2.1.1.-" evidence="9"/>
<keyword evidence="14" id="KW-1185">Reference proteome</keyword>
<keyword evidence="6 10" id="KW-1133">Transmembrane helix</keyword>
<dbReference type="HOGENOM" id="CLU_057101_0_1_7"/>